<dbReference type="RefSeq" id="WP_011733743.1">
    <property type="nucleotide sequence ID" value="NC_008607.1"/>
</dbReference>
<protein>
    <submittedName>
        <fullName evidence="1">Uncharacterized protein</fullName>
    </submittedName>
</protein>
<dbReference type="KEGG" id="ppd:Ppro_3632"/>
<proteinExistence type="predicted"/>
<dbReference type="Proteomes" id="UP000006732">
    <property type="component" value="Plasmid pPRO1"/>
</dbReference>
<dbReference type="InterPro" id="IPR025293">
    <property type="entry name" value="YfiR/HmsC-like"/>
</dbReference>
<keyword evidence="1" id="KW-0614">Plasmid</keyword>
<dbReference type="Pfam" id="PF13689">
    <property type="entry name" value="DUF4154"/>
    <property type="match status" value="1"/>
</dbReference>
<sequence length="177" mass="19872">MSTRPTFIGLTVFAIMVIGTLVTATSLPNETTTYSIKAAFLVNMLGFIEISPRPLSKPLICTITSEEINQNIKNYLLANNLVERVGVKNISYNRSLDQCWTLYIENNQVRGSGFMLAEARNKGILSIVGENYIGSGSMVYLHFIDKKLRFDFDKNLVDAAKIKIDARLLNLARKVYK</sequence>
<organism evidence="1 2">
    <name type="scientific">Pelobacter propionicus (strain DSM 2379 / NBRC 103807 / OttBd1)</name>
    <dbReference type="NCBI Taxonomy" id="338966"/>
    <lineage>
        <taxon>Bacteria</taxon>
        <taxon>Pseudomonadati</taxon>
        <taxon>Thermodesulfobacteriota</taxon>
        <taxon>Desulfuromonadia</taxon>
        <taxon>Desulfuromonadales</taxon>
        <taxon>Desulfuromonadaceae</taxon>
        <taxon>Pelobacter</taxon>
    </lineage>
</organism>
<geneLocation type="plasmid" evidence="1 2">
    <name>pPRO1</name>
</geneLocation>
<name>A0R7L4_PELPD</name>
<keyword evidence="2" id="KW-1185">Reference proteome</keyword>
<reference evidence="1 2" key="1">
    <citation type="submission" date="2006-10" db="EMBL/GenBank/DDBJ databases">
        <title>Complete sequence of plasmid pPRO1 of Pelobacter propionicus DSM 2379.</title>
        <authorList>
            <consortium name="US DOE Joint Genome Institute"/>
            <person name="Copeland A."/>
            <person name="Lucas S."/>
            <person name="Lapidus A."/>
            <person name="Barry K."/>
            <person name="Detter J.C."/>
            <person name="Glavina del Rio T."/>
            <person name="Hammon N."/>
            <person name="Israni S."/>
            <person name="Dalin E."/>
            <person name="Tice H."/>
            <person name="Pitluck S."/>
            <person name="Saunders E."/>
            <person name="Brettin T."/>
            <person name="Bruce D."/>
            <person name="Han C."/>
            <person name="Tapia R."/>
            <person name="Schmutz J."/>
            <person name="Larimer F."/>
            <person name="Land M."/>
            <person name="Hauser L."/>
            <person name="Kyrpides N."/>
            <person name="Kim E."/>
            <person name="Lovley D."/>
            <person name="Richardson P."/>
        </authorList>
    </citation>
    <scope>NUCLEOTIDE SEQUENCE [LARGE SCALE GENOMIC DNA]</scope>
    <source>
        <strain evidence="2">DSM 2379 / NBRC 103807 / OttBd1</strain>
        <plasmid evidence="2">Plasmid pPRO1</plasmid>
    </source>
</reference>
<dbReference type="AlphaFoldDB" id="A0R7L4"/>
<gene>
    <name evidence="1" type="ordered locus">Ppro_3632</name>
</gene>
<evidence type="ECO:0000313" key="2">
    <source>
        <dbReference type="Proteomes" id="UP000006732"/>
    </source>
</evidence>
<dbReference type="EMBL" id="CP000483">
    <property type="protein sequence ID" value="ABL01224.1"/>
    <property type="molecule type" value="Genomic_DNA"/>
</dbReference>
<evidence type="ECO:0000313" key="1">
    <source>
        <dbReference type="EMBL" id="ABL01224.1"/>
    </source>
</evidence>
<dbReference type="HOGENOM" id="CLU_1516528_0_0_7"/>
<accession>A0R7L4</accession>